<name>A0A9Q1FD45_SYNKA</name>
<protein>
    <submittedName>
        <fullName evidence="2">Uncharacterized protein</fullName>
    </submittedName>
</protein>
<organism evidence="2 3">
    <name type="scientific">Synaphobranchus kaupii</name>
    <name type="common">Kaup's arrowtooth eel</name>
    <dbReference type="NCBI Taxonomy" id="118154"/>
    <lineage>
        <taxon>Eukaryota</taxon>
        <taxon>Metazoa</taxon>
        <taxon>Chordata</taxon>
        <taxon>Craniata</taxon>
        <taxon>Vertebrata</taxon>
        <taxon>Euteleostomi</taxon>
        <taxon>Actinopterygii</taxon>
        <taxon>Neopterygii</taxon>
        <taxon>Teleostei</taxon>
        <taxon>Anguilliformes</taxon>
        <taxon>Synaphobranchidae</taxon>
        <taxon>Synaphobranchus</taxon>
    </lineage>
</organism>
<feature type="compositionally biased region" description="Basic and acidic residues" evidence="1">
    <location>
        <begin position="55"/>
        <end position="64"/>
    </location>
</feature>
<dbReference type="EMBL" id="JAINUF010000006">
    <property type="protein sequence ID" value="KAJ8356037.1"/>
    <property type="molecule type" value="Genomic_DNA"/>
</dbReference>
<keyword evidence="3" id="KW-1185">Reference proteome</keyword>
<evidence type="ECO:0000256" key="1">
    <source>
        <dbReference type="SAM" id="MobiDB-lite"/>
    </source>
</evidence>
<gene>
    <name evidence="2" type="ORF">SKAU_G00188310</name>
</gene>
<comment type="caution">
    <text evidence="2">The sequence shown here is derived from an EMBL/GenBank/DDBJ whole genome shotgun (WGS) entry which is preliminary data.</text>
</comment>
<reference evidence="2" key="1">
    <citation type="journal article" date="2023" name="Science">
        <title>Genome structures resolve the early diversification of teleost fishes.</title>
        <authorList>
            <person name="Parey E."/>
            <person name="Louis A."/>
            <person name="Montfort J."/>
            <person name="Bouchez O."/>
            <person name="Roques C."/>
            <person name="Iampietro C."/>
            <person name="Lluch J."/>
            <person name="Castinel A."/>
            <person name="Donnadieu C."/>
            <person name="Desvignes T."/>
            <person name="Floi Bucao C."/>
            <person name="Jouanno E."/>
            <person name="Wen M."/>
            <person name="Mejri S."/>
            <person name="Dirks R."/>
            <person name="Jansen H."/>
            <person name="Henkel C."/>
            <person name="Chen W.J."/>
            <person name="Zahm M."/>
            <person name="Cabau C."/>
            <person name="Klopp C."/>
            <person name="Thompson A.W."/>
            <person name="Robinson-Rechavi M."/>
            <person name="Braasch I."/>
            <person name="Lecointre G."/>
            <person name="Bobe J."/>
            <person name="Postlethwait J.H."/>
            <person name="Berthelot C."/>
            <person name="Roest Crollius H."/>
            <person name="Guiguen Y."/>
        </authorList>
    </citation>
    <scope>NUCLEOTIDE SEQUENCE</scope>
    <source>
        <strain evidence="2">WJC10195</strain>
    </source>
</reference>
<evidence type="ECO:0000313" key="3">
    <source>
        <dbReference type="Proteomes" id="UP001152622"/>
    </source>
</evidence>
<dbReference type="AlphaFoldDB" id="A0A9Q1FD45"/>
<evidence type="ECO:0000313" key="2">
    <source>
        <dbReference type="EMBL" id="KAJ8356037.1"/>
    </source>
</evidence>
<sequence>MKVAWKSGLHSAKNNRPEEEEEEQRGGKGEGKCHRAHVRDVEPGRGRHPNIGARETGRQCRRALDNAPPSAPD</sequence>
<feature type="compositionally biased region" description="Basic and acidic residues" evidence="1">
    <location>
        <begin position="24"/>
        <end position="45"/>
    </location>
</feature>
<feature type="region of interest" description="Disordered" evidence="1">
    <location>
        <begin position="1"/>
        <end position="73"/>
    </location>
</feature>
<accession>A0A9Q1FD45</accession>
<proteinExistence type="predicted"/>
<dbReference type="Proteomes" id="UP001152622">
    <property type="component" value="Chromosome 6"/>
</dbReference>